<reference evidence="8" key="1">
    <citation type="submission" date="2022-11" db="EMBL/GenBank/DDBJ databases">
        <authorList>
            <person name="Morgan W.R."/>
            <person name="Tartar A."/>
        </authorList>
    </citation>
    <scope>NUCLEOTIDE SEQUENCE</scope>
    <source>
        <strain evidence="8">ARSEF 373</strain>
    </source>
</reference>
<dbReference type="InterPro" id="IPR043502">
    <property type="entry name" value="DNA/RNA_pol_sf"/>
</dbReference>
<keyword evidence="3" id="KW-0540">Nuclease</keyword>
<keyword evidence="5" id="KW-0378">Hydrolase</keyword>
<dbReference type="InterPro" id="IPR050951">
    <property type="entry name" value="Retrovirus_Pol_polyprotein"/>
</dbReference>
<evidence type="ECO:0000256" key="2">
    <source>
        <dbReference type="ARBA" id="ARBA00022695"/>
    </source>
</evidence>
<dbReference type="PROSITE" id="PS50013">
    <property type="entry name" value="CHROMO_2"/>
    <property type="match status" value="1"/>
</dbReference>
<dbReference type="Proteomes" id="UP001146120">
    <property type="component" value="Unassembled WGS sequence"/>
</dbReference>
<evidence type="ECO:0000313" key="8">
    <source>
        <dbReference type="EMBL" id="DAZ95722.1"/>
    </source>
</evidence>
<dbReference type="InterPro" id="IPR000953">
    <property type="entry name" value="Chromo/chromo_shadow_dom"/>
</dbReference>
<reference evidence="8" key="2">
    <citation type="journal article" date="2023" name="Microbiol Resour">
        <title>Decontamination and Annotation of the Draft Genome Sequence of the Oomycete Lagenidium giganteum ARSEF 373.</title>
        <authorList>
            <person name="Morgan W.R."/>
            <person name="Tartar A."/>
        </authorList>
    </citation>
    <scope>NUCLEOTIDE SEQUENCE</scope>
    <source>
        <strain evidence="8">ARSEF 373</strain>
    </source>
</reference>
<evidence type="ECO:0000256" key="6">
    <source>
        <dbReference type="ARBA" id="ARBA00022918"/>
    </source>
</evidence>
<keyword evidence="9" id="KW-1185">Reference proteome</keyword>
<evidence type="ECO:0000256" key="4">
    <source>
        <dbReference type="ARBA" id="ARBA00022759"/>
    </source>
</evidence>
<keyword evidence="1" id="KW-0808">Transferase</keyword>
<name>A0AAV2YL59_9STRA</name>
<dbReference type="GO" id="GO:0004519">
    <property type="term" value="F:endonuclease activity"/>
    <property type="evidence" value="ECO:0007669"/>
    <property type="project" value="UniProtKB-KW"/>
</dbReference>
<organism evidence="8 9">
    <name type="scientific">Lagenidium giganteum</name>
    <dbReference type="NCBI Taxonomy" id="4803"/>
    <lineage>
        <taxon>Eukaryota</taxon>
        <taxon>Sar</taxon>
        <taxon>Stramenopiles</taxon>
        <taxon>Oomycota</taxon>
        <taxon>Peronosporomycetes</taxon>
        <taxon>Pythiales</taxon>
        <taxon>Pythiaceae</taxon>
    </lineage>
</organism>
<dbReference type="EMBL" id="DAKRPA010000193">
    <property type="protein sequence ID" value="DAZ95722.1"/>
    <property type="molecule type" value="Genomic_DNA"/>
</dbReference>
<dbReference type="AlphaFoldDB" id="A0AAV2YL59"/>
<feature type="non-terminal residue" evidence="8">
    <location>
        <position position="349"/>
    </location>
</feature>
<evidence type="ECO:0000256" key="5">
    <source>
        <dbReference type="ARBA" id="ARBA00022801"/>
    </source>
</evidence>
<proteinExistence type="predicted"/>
<dbReference type="PANTHER" id="PTHR37984:SF5">
    <property type="entry name" value="PROTEIN NYNRIN-LIKE"/>
    <property type="match status" value="1"/>
</dbReference>
<dbReference type="GO" id="GO:0003964">
    <property type="term" value="F:RNA-directed DNA polymerase activity"/>
    <property type="evidence" value="ECO:0007669"/>
    <property type="project" value="UniProtKB-KW"/>
</dbReference>
<dbReference type="InterPro" id="IPR016197">
    <property type="entry name" value="Chromo-like_dom_sf"/>
</dbReference>
<dbReference type="InterPro" id="IPR023780">
    <property type="entry name" value="Chromo_domain"/>
</dbReference>
<dbReference type="Pfam" id="PF17917">
    <property type="entry name" value="RT_RNaseH"/>
    <property type="match status" value="1"/>
</dbReference>
<feature type="domain" description="Chromo" evidence="7">
    <location>
        <begin position="303"/>
        <end position="349"/>
    </location>
</feature>
<keyword evidence="2" id="KW-0548">Nucleotidyltransferase</keyword>
<evidence type="ECO:0000256" key="1">
    <source>
        <dbReference type="ARBA" id="ARBA00022679"/>
    </source>
</evidence>
<dbReference type="SUPFAM" id="SSF56672">
    <property type="entry name" value="DNA/RNA polymerases"/>
    <property type="match status" value="1"/>
</dbReference>
<sequence length="349" mass="40496">IYQRIIDNALWGMVRRLTGQGCCMLVVGLTDSEIKQLETEENEARTITDIALEKLSQAPMLRHMERDRPLVIILYTNPWAFGAAVCQEHDGILHPVRFVSKVFKDTETRYTSAEEEVLALVKTLHTASHYLLGQAITVYTRYSLMKWLLTSKRLTGRAKITSRHEEAMAHAHFFQQKLMEERVAAQNENVANPKASTTRREYQVGELVWLYHELVKPGLVRKLAHLWHGPYAIEERVSEVVYRLISGTPEYFQWCTFQGSIKPYVSRIRRPVGRAQVEGTLAFDQALLPEDSWLDEDVEAGEYEVEEIMDCRYMPRVRNGRRQREYLVKWVGYEEQSWVAEEDLSCTAL</sequence>
<dbReference type="GO" id="GO:0016787">
    <property type="term" value="F:hydrolase activity"/>
    <property type="evidence" value="ECO:0007669"/>
    <property type="project" value="UniProtKB-KW"/>
</dbReference>
<comment type="caution">
    <text evidence="8">The sequence shown here is derived from an EMBL/GenBank/DDBJ whole genome shotgun (WGS) entry which is preliminary data.</text>
</comment>
<feature type="non-terminal residue" evidence="8">
    <location>
        <position position="1"/>
    </location>
</feature>
<dbReference type="InterPro" id="IPR041373">
    <property type="entry name" value="RT_RNaseH"/>
</dbReference>
<protein>
    <recommendedName>
        <fullName evidence="7">Chromo domain-containing protein</fullName>
    </recommendedName>
</protein>
<keyword evidence="4" id="KW-0255">Endonuclease</keyword>
<dbReference type="PANTHER" id="PTHR37984">
    <property type="entry name" value="PROTEIN CBG26694"/>
    <property type="match status" value="1"/>
</dbReference>
<evidence type="ECO:0000256" key="3">
    <source>
        <dbReference type="ARBA" id="ARBA00022722"/>
    </source>
</evidence>
<evidence type="ECO:0000313" key="9">
    <source>
        <dbReference type="Proteomes" id="UP001146120"/>
    </source>
</evidence>
<dbReference type="Pfam" id="PF00385">
    <property type="entry name" value="Chromo"/>
    <property type="match status" value="1"/>
</dbReference>
<keyword evidence="6" id="KW-0695">RNA-directed DNA polymerase</keyword>
<dbReference type="Gene3D" id="2.40.50.40">
    <property type="match status" value="1"/>
</dbReference>
<gene>
    <name evidence="8" type="ORF">N0F65_007128</name>
</gene>
<evidence type="ECO:0000259" key="7">
    <source>
        <dbReference type="PROSITE" id="PS50013"/>
    </source>
</evidence>
<accession>A0AAV2YL59</accession>
<dbReference type="SUPFAM" id="SSF54160">
    <property type="entry name" value="Chromo domain-like"/>
    <property type="match status" value="1"/>
</dbReference>